<dbReference type="Proteomes" id="UP000689967">
    <property type="component" value="Unassembled WGS sequence"/>
</dbReference>
<dbReference type="EMBL" id="JAERQM010000001">
    <property type="protein sequence ID" value="MBU8543361.1"/>
    <property type="molecule type" value="Genomic_DNA"/>
</dbReference>
<dbReference type="RefSeq" id="WP_216873628.1">
    <property type="nucleotide sequence ID" value="NZ_JAERQM010000001.1"/>
</dbReference>
<gene>
    <name evidence="1" type="ORF">JJQ90_06565</name>
</gene>
<reference evidence="1 2" key="1">
    <citation type="submission" date="2021-01" db="EMBL/GenBank/DDBJ databases">
        <title>Roseomonas sp. nov, a bacterium isolated from an oil production mixture in Yumen Oilfield.</title>
        <authorList>
            <person name="Wu D."/>
        </authorList>
    </citation>
    <scope>NUCLEOTIDE SEQUENCE [LARGE SCALE GENOMIC DNA]</scope>
    <source>
        <strain evidence="1 2">ROY-5-3</strain>
    </source>
</reference>
<organism evidence="1 2">
    <name type="scientific">Falsiroseomonas oleicola</name>
    <dbReference type="NCBI Taxonomy" id="2801474"/>
    <lineage>
        <taxon>Bacteria</taxon>
        <taxon>Pseudomonadati</taxon>
        <taxon>Pseudomonadota</taxon>
        <taxon>Alphaproteobacteria</taxon>
        <taxon>Acetobacterales</taxon>
        <taxon>Roseomonadaceae</taxon>
        <taxon>Falsiroseomonas</taxon>
    </lineage>
</organism>
<keyword evidence="2" id="KW-1185">Reference proteome</keyword>
<name>A0ABS6H3X0_9PROT</name>
<protein>
    <submittedName>
        <fullName evidence="1">Uncharacterized protein</fullName>
    </submittedName>
</protein>
<accession>A0ABS6H3X0</accession>
<evidence type="ECO:0000313" key="1">
    <source>
        <dbReference type="EMBL" id="MBU8543361.1"/>
    </source>
</evidence>
<proteinExistence type="predicted"/>
<sequence length="626" mass="65697">MRNLLHATDRDRLVAHLRGTMLRDVTVGARRLMALSDSEAAGFCAVPANAQVAELLAQPDIRDADPAFADGLLDFVMAMAETPLPCRRAALGATEVVRDDPRNFEIRTPFHRFTGDLSAGVVMQQMVDEAAAPVVHTGNLVEFRAGRFRNGIDAEDTITDFALDRKDGAIILRHESRITGKAGLLRPRTTDIGTLRYDYTITPGSPILQLSVTFTARRRIGKLRLSTALDQLGAGGLDMAEGRVTGTNAEWRDFAAPQAAGVSVWAERQPVAHLAMGVAGWPETGPTLHLRPGAPDKVMSVKAIAARPQALHWVILRHGPVTLSVGEALVVREERLLAPGLAAEKAASIMAAAGPAGAAMAGLELDPLPPNGAALNAVATQLLFAARGAYRTALPAMRVAALQAWFDRQMAALQAGEPALPDLAGAILAAEARRRAGAEVPLDALVRRLIGLQQPSGTFEDRPGLPASLVGQALALLAMARALPHLDPPLLADPIGRALAAVQPGLTELQDGGRLMRLEGLVLEGGAAYPLRSHAEALGLMARAATAVALVAELRPEALPLAAVNQAQALHRKAVALLRPLVRPQGQALVVQPSPLGGAPNAAGQAALVLGLTLPDAAMLQQPVAA</sequence>
<evidence type="ECO:0000313" key="2">
    <source>
        <dbReference type="Proteomes" id="UP000689967"/>
    </source>
</evidence>
<comment type="caution">
    <text evidence="1">The sequence shown here is derived from an EMBL/GenBank/DDBJ whole genome shotgun (WGS) entry which is preliminary data.</text>
</comment>